<proteinExistence type="inferred from homology"/>
<dbReference type="InterPro" id="IPR005024">
    <property type="entry name" value="Snf7_fam"/>
</dbReference>
<dbReference type="AlphaFoldDB" id="A0A8J9Z3C4"/>
<evidence type="ECO:0000313" key="3">
    <source>
        <dbReference type="Proteomes" id="UP000838412"/>
    </source>
</evidence>
<keyword evidence="3" id="KW-1185">Reference proteome</keyword>
<dbReference type="GO" id="GO:0007034">
    <property type="term" value="P:vacuolar transport"/>
    <property type="evidence" value="ECO:0007669"/>
    <property type="project" value="InterPro"/>
</dbReference>
<organism evidence="2 3">
    <name type="scientific">Branchiostoma lanceolatum</name>
    <name type="common">Common lancelet</name>
    <name type="synonym">Amphioxus lanceolatum</name>
    <dbReference type="NCBI Taxonomy" id="7740"/>
    <lineage>
        <taxon>Eukaryota</taxon>
        <taxon>Metazoa</taxon>
        <taxon>Chordata</taxon>
        <taxon>Cephalochordata</taxon>
        <taxon>Leptocardii</taxon>
        <taxon>Amphioxiformes</taxon>
        <taxon>Branchiostomatidae</taxon>
        <taxon>Branchiostoma</taxon>
    </lineage>
</organism>
<comment type="similarity">
    <text evidence="1">Belongs to the SNF7 family.</text>
</comment>
<dbReference type="Gene3D" id="6.10.140.1230">
    <property type="match status" value="1"/>
</dbReference>
<dbReference type="Proteomes" id="UP000838412">
    <property type="component" value="Chromosome 15"/>
</dbReference>
<sequence length="195" mass="21830">MYAYKTSIKVLSVALIWGGLVNSWGELDLGRVDLIPDRQAAKMPSLEKELFNLKFAAKNLERVAKKCEKEEKKENIKLKTAIQKGNIEGARIHAENSIRQRNQLVNFLRMSSRIDAVAQRVQTAAMMKQVTKGLAGVVKSMDSALRSMDLEKVNALLDKFEKQFGDLDVQSAQREDVISGATILTVPTDQVDRLI</sequence>
<gene>
    <name evidence="2" type="primary">CHMP1B</name>
    <name evidence="2" type="ORF">BLAG_LOCUS8568</name>
</gene>
<reference evidence="2" key="1">
    <citation type="submission" date="2022-01" db="EMBL/GenBank/DDBJ databases">
        <authorList>
            <person name="Braso-Vives M."/>
        </authorList>
    </citation>
    <scope>NUCLEOTIDE SEQUENCE</scope>
</reference>
<dbReference type="OrthoDB" id="10266568at2759"/>
<evidence type="ECO:0000256" key="1">
    <source>
        <dbReference type="ARBA" id="ARBA00006190"/>
    </source>
</evidence>
<name>A0A8J9Z3C4_BRALA</name>
<accession>A0A8J9Z3C4</accession>
<dbReference type="PANTHER" id="PTHR10476">
    <property type="entry name" value="CHARGED MULTIVESICULAR BODY PROTEIN"/>
    <property type="match status" value="1"/>
</dbReference>
<dbReference type="EMBL" id="OV696700">
    <property type="protein sequence ID" value="CAH1246600.1"/>
    <property type="molecule type" value="Genomic_DNA"/>
</dbReference>
<protein>
    <submittedName>
        <fullName evidence="2">CHMP1B protein</fullName>
    </submittedName>
</protein>
<dbReference type="Pfam" id="PF03357">
    <property type="entry name" value="Snf7"/>
    <property type="match status" value="1"/>
</dbReference>
<evidence type="ECO:0000313" key="2">
    <source>
        <dbReference type="EMBL" id="CAH1246600.1"/>
    </source>
</evidence>